<dbReference type="Gene3D" id="3.10.180.10">
    <property type="entry name" value="2,3-Dihydroxybiphenyl 1,2-Dioxygenase, domain 1"/>
    <property type="match status" value="1"/>
</dbReference>
<name>A0A0R2CF84_9LACO</name>
<dbReference type="AlphaFoldDB" id="A0A0R2CF84"/>
<evidence type="ECO:0000256" key="1">
    <source>
        <dbReference type="ARBA" id="ARBA00022723"/>
    </source>
</evidence>
<dbReference type="PROSITE" id="PS51819">
    <property type="entry name" value="VOC"/>
    <property type="match status" value="1"/>
</dbReference>
<dbReference type="Pfam" id="PF00903">
    <property type="entry name" value="Glyoxalase"/>
    <property type="match status" value="1"/>
</dbReference>
<proteinExistence type="predicted"/>
<evidence type="ECO:0000313" key="3">
    <source>
        <dbReference type="EMBL" id="KRM90167.1"/>
    </source>
</evidence>
<protein>
    <submittedName>
        <fullName evidence="3">Glyoxalase bleomycin resistance protein dioxygenase</fullName>
    </submittedName>
</protein>
<dbReference type="STRING" id="1423729.FC80_GL001504"/>
<keyword evidence="1" id="KW-0479">Metal-binding</keyword>
<dbReference type="PATRIC" id="fig|1423729.3.peg.1526"/>
<dbReference type="PANTHER" id="PTHR36113">
    <property type="entry name" value="LYASE, PUTATIVE-RELATED-RELATED"/>
    <property type="match status" value="1"/>
</dbReference>
<reference evidence="3 4" key="1">
    <citation type="journal article" date="2015" name="Genome Announc.">
        <title>Expanding the biotechnology potential of lactobacilli through comparative genomics of 213 strains and associated genera.</title>
        <authorList>
            <person name="Sun Z."/>
            <person name="Harris H.M."/>
            <person name="McCann A."/>
            <person name="Guo C."/>
            <person name="Argimon S."/>
            <person name="Zhang W."/>
            <person name="Yang X."/>
            <person name="Jeffery I.B."/>
            <person name="Cooney J.C."/>
            <person name="Kagawa T.F."/>
            <person name="Liu W."/>
            <person name="Song Y."/>
            <person name="Salvetti E."/>
            <person name="Wrobel A."/>
            <person name="Rasinkangas P."/>
            <person name="Parkhill J."/>
            <person name="Rea M.C."/>
            <person name="O'Sullivan O."/>
            <person name="Ritari J."/>
            <person name="Douillard F.P."/>
            <person name="Paul Ross R."/>
            <person name="Yang R."/>
            <person name="Briner A.E."/>
            <person name="Felis G.E."/>
            <person name="de Vos W.M."/>
            <person name="Barrangou R."/>
            <person name="Klaenhammer T.R."/>
            <person name="Caufield P.W."/>
            <person name="Cui Y."/>
            <person name="Zhang H."/>
            <person name="O'Toole P.W."/>
        </authorList>
    </citation>
    <scope>NUCLEOTIDE SEQUENCE [LARGE SCALE GENOMIC DNA]</scope>
    <source>
        <strain evidence="3 4">DSM 21116</strain>
    </source>
</reference>
<feature type="domain" description="VOC" evidence="2">
    <location>
        <begin position="8"/>
        <end position="133"/>
    </location>
</feature>
<dbReference type="Proteomes" id="UP000051131">
    <property type="component" value="Unassembled WGS sequence"/>
</dbReference>
<keyword evidence="3" id="KW-0223">Dioxygenase</keyword>
<dbReference type="EMBL" id="AYZE01000016">
    <property type="protein sequence ID" value="KRM90167.1"/>
    <property type="molecule type" value="Genomic_DNA"/>
</dbReference>
<keyword evidence="3" id="KW-0560">Oxidoreductase</keyword>
<dbReference type="GO" id="GO:0051213">
    <property type="term" value="F:dioxygenase activity"/>
    <property type="evidence" value="ECO:0007669"/>
    <property type="project" value="UniProtKB-KW"/>
</dbReference>
<dbReference type="InterPro" id="IPR037523">
    <property type="entry name" value="VOC_core"/>
</dbReference>
<accession>A0A0R2CF84</accession>
<evidence type="ECO:0000259" key="2">
    <source>
        <dbReference type="PROSITE" id="PS51819"/>
    </source>
</evidence>
<dbReference type="InterPro" id="IPR051332">
    <property type="entry name" value="Fosfomycin_Res_Enzymes"/>
</dbReference>
<comment type="caution">
    <text evidence="3">The sequence shown here is derived from an EMBL/GenBank/DDBJ whole genome shotgun (WGS) entry which is preliminary data.</text>
</comment>
<dbReference type="SUPFAM" id="SSF54593">
    <property type="entry name" value="Glyoxalase/Bleomycin resistance protein/Dihydroxybiphenyl dioxygenase"/>
    <property type="match status" value="1"/>
</dbReference>
<dbReference type="InterPro" id="IPR029068">
    <property type="entry name" value="Glyas_Bleomycin-R_OHBP_Dase"/>
</dbReference>
<dbReference type="PANTHER" id="PTHR36113:SF6">
    <property type="entry name" value="FOSFOMYCIN RESISTANCE PROTEIN FOSX"/>
    <property type="match status" value="1"/>
</dbReference>
<dbReference type="GO" id="GO:0046872">
    <property type="term" value="F:metal ion binding"/>
    <property type="evidence" value="ECO:0007669"/>
    <property type="project" value="UniProtKB-KW"/>
</dbReference>
<gene>
    <name evidence="3" type="ORF">FC80_GL001504</name>
</gene>
<dbReference type="InterPro" id="IPR004360">
    <property type="entry name" value="Glyas_Fos-R_dOase_dom"/>
</dbReference>
<keyword evidence="4" id="KW-1185">Reference proteome</keyword>
<organism evidence="3 4">
    <name type="scientific">Liquorilactobacillus cacaonum DSM 21116</name>
    <dbReference type="NCBI Taxonomy" id="1423729"/>
    <lineage>
        <taxon>Bacteria</taxon>
        <taxon>Bacillati</taxon>
        <taxon>Bacillota</taxon>
        <taxon>Bacilli</taxon>
        <taxon>Lactobacillales</taxon>
        <taxon>Lactobacillaceae</taxon>
        <taxon>Liquorilactobacillus</taxon>
    </lineage>
</organism>
<sequence length="134" mass="15875">MNMKKTGMISHIELYVSDLKRTSSFWEWLLVNKLNYQLYQKWNQGVSFSLGDTYIVFVETKKITPNYNRTAVGLNHLAFYVDSSKIVDEIREEVHEKNYMELYAAKYPHASGNNNYALFFEDPDRIKVEIVYEK</sequence>
<evidence type="ECO:0000313" key="4">
    <source>
        <dbReference type="Proteomes" id="UP000051131"/>
    </source>
</evidence>